<dbReference type="GO" id="GO:0000779">
    <property type="term" value="C:condensed chromosome, centromeric region"/>
    <property type="evidence" value="ECO:0007669"/>
    <property type="project" value="TreeGrafter"/>
</dbReference>
<feature type="compositionally biased region" description="Polar residues" evidence="1">
    <location>
        <begin position="48"/>
        <end position="80"/>
    </location>
</feature>
<dbReference type="GO" id="GO:0000796">
    <property type="term" value="C:condensin complex"/>
    <property type="evidence" value="ECO:0007669"/>
    <property type="project" value="TreeGrafter"/>
</dbReference>
<dbReference type="GO" id="GO:0010032">
    <property type="term" value="P:meiotic chromosome condensation"/>
    <property type="evidence" value="ECO:0007669"/>
    <property type="project" value="TreeGrafter"/>
</dbReference>
<dbReference type="GO" id="GO:0007076">
    <property type="term" value="P:mitotic chromosome condensation"/>
    <property type="evidence" value="ECO:0007669"/>
    <property type="project" value="InterPro"/>
</dbReference>
<dbReference type="EMBL" id="JAODUP010000737">
    <property type="protein sequence ID" value="KAK2144696.1"/>
    <property type="molecule type" value="Genomic_DNA"/>
</dbReference>
<dbReference type="PANTHER" id="PTHR14222">
    <property type="entry name" value="CONDENSIN"/>
    <property type="match status" value="1"/>
</dbReference>
<dbReference type="Proteomes" id="UP001208570">
    <property type="component" value="Unassembled WGS sequence"/>
</dbReference>
<protein>
    <submittedName>
        <fullName evidence="2">Uncharacterized protein</fullName>
    </submittedName>
</protein>
<dbReference type="GO" id="GO:0042393">
    <property type="term" value="F:histone binding"/>
    <property type="evidence" value="ECO:0007669"/>
    <property type="project" value="TreeGrafter"/>
</dbReference>
<name>A0AAD9J222_9ANNE</name>
<organism evidence="2 3">
    <name type="scientific">Paralvinella palmiformis</name>
    <dbReference type="NCBI Taxonomy" id="53620"/>
    <lineage>
        <taxon>Eukaryota</taxon>
        <taxon>Metazoa</taxon>
        <taxon>Spiralia</taxon>
        <taxon>Lophotrochozoa</taxon>
        <taxon>Annelida</taxon>
        <taxon>Polychaeta</taxon>
        <taxon>Sedentaria</taxon>
        <taxon>Canalipalpata</taxon>
        <taxon>Terebellida</taxon>
        <taxon>Terebelliformia</taxon>
        <taxon>Alvinellidae</taxon>
        <taxon>Paralvinella</taxon>
    </lineage>
</organism>
<dbReference type="PANTHER" id="PTHR14222:SF1">
    <property type="entry name" value="CONDENSIN-2 COMPLEX SUBUNIT D3"/>
    <property type="match status" value="1"/>
</dbReference>
<reference evidence="2" key="1">
    <citation type="journal article" date="2023" name="Mol. Biol. Evol.">
        <title>Third-Generation Sequencing Reveals the Adaptive Role of the Epigenome in Three Deep-Sea Polychaetes.</title>
        <authorList>
            <person name="Perez M."/>
            <person name="Aroh O."/>
            <person name="Sun Y."/>
            <person name="Lan Y."/>
            <person name="Juniper S.K."/>
            <person name="Young C.R."/>
            <person name="Angers B."/>
            <person name="Qian P.Y."/>
        </authorList>
    </citation>
    <scope>NUCLEOTIDE SEQUENCE</scope>
    <source>
        <strain evidence="2">P08H-3</strain>
    </source>
</reference>
<evidence type="ECO:0000256" key="1">
    <source>
        <dbReference type="SAM" id="MobiDB-lite"/>
    </source>
</evidence>
<accession>A0AAD9J222</accession>
<evidence type="ECO:0000313" key="3">
    <source>
        <dbReference type="Proteomes" id="UP001208570"/>
    </source>
</evidence>
<gene>
    <name evidence="2" type="ORF">LSH36_737g05069</name>
</gene>
<feature type="compositionally biased region" description="Low complexity" evidence="1">
    <location>
        <begin position="96"/>
        <end position="113"/>
    </location>
</feature>
<comment type="caution">
    <text evidence="2">The sequence shown here is derived from an EMBL/GenBank/DDBJ whole genome shotgun (WGS) entry which is preliminary data.</text>
</comment>
<sequence>CVIRHLFMLGEMAQLCPTQTPKRVFMLVQSLIAAPVIFDEADNHFAEKSSQTSDGNSEQQQGDNIQSSCQTSRISDTQRQTSDHITQDEAVQPTCQSSQSSKSQPSSQFSQTVFSQFRGSQMSGRIRAHAFITLGKMCLQNHDLAKRCVPAFARELEVSRDMAVRNNVVIIMADLSLR</sequence>
<dbReference type="AlphaFoldDB" id="A0AAD9J222"/>
<proteinExistence type="predicted"/>
<feature type="region of interest" description="Disordered" evidence="1">
    <location>
        <begin position="46"/>
        <end position="113"/>
    </location>
</feature>
<evidence type="ECO:0000313" key="2">
    <source>
        <dbReference type="EMBL" id="KAK2144696.1"/>
    </source>
</evidence>
<feature type="non-terminal residue" evidence="2">
    <location>
        <position position="1"/>
    </location>
</feature>
<dbReference type="InterPro" id="IPR026971">
    <property type="entry name" value="CND1/NCAPD3"/>
</dbReference>
<keyword evidence="3" id="KW-1185">Reference proteome</keyword>